<dbReference type="GO" id="GO:0003743">
    <property type="term" value="F:translation initiation factor activity"/>
    <property type="evidence" value="ECO:0007669"/>
    <property type="project" value="UniProtKB-UniRule"/>
</dbReference>
<feature type="domain" description="Translation initiation factor 3 N-terminal" evidence="7">
    <location>
        <begin position="8"/>
        <end position="76"/>
    </location>
</feature>
<dbReference type="GO" id="GO:0005829">
    <property type="term" value="C:cytosol"/>
    <property type="evidence" value="ECO:0007669"/>
    <property type="project" value="TreeGrafter"/>
</dbReference>
<dbReference type="SUPFAM" id="SSF54364">
    <property type="entry name" value="Translation initiation factor IF3, N-terminal domain"/>
    <property type="match status" value="1"/>
</dbReference>
<dbReference type="InterPro" id="IPR019815">
    <property type="entry name" value="Translation_initiation_fac_3_C"/>
</dbReference>
<comment type="subunit">
    <text evidence="4">Monomer.</text>
</comment>
<dbReference type="NCBIfam" id="TIGR00168">
    <property type="entry name" value="infC"/>
    <property type="match status" value="1"/>
</dbReference>
<evidence type="ECO:0000256" key="1">
    <source>
        <dbReference type="ARBA" id="ARBA00005439"/>
    </source>
</evidence>
<evidence type="ECO:0000256" key="4">
    <source>
        <dbReference type="HAMAP-Rule" id="MF_00080"/>
    </source>
</evidence>
<dbReference type="InterPro" id="IPR036787">
    <property type="entry name" value="T_IF-3_N_sf"/>
</dbReference>
<comment type="caution">
    <text evidence="8">The sequence shown here is derived from an EMBL/GenBank/DDBJ whole genome shotgun (WGS) entry which is preliminary data.</text>
</comment>
<evidence type="ECO:0000256" key="3">
    <source>
        <dbReference type="ARBA" id="ARBA00022917"/>
    </source>
</evidence>
<protein>
    <recommendedName>
        <fullName evidence="4 5">Translation initiation factor IF-3</fullName>
    </recommendedName>
</protein>
<evidence type="ECO:0000256" key="2">
    <source>
        <dbReference type="ARBA" id="ARBA00022540"/>
    </source>
</evidence>
<keyword evidence="4" id="KW-0963">Cytoplasm</keyword>
<evidence type="ECO:0000259" key="6">
    <source>
        <dbReference type="Pfam" id="PF00707"/>
    </source>
</evidence>
<dbReference type="GO" id="GO:0043022">
    <property type="term" value="F:ribosome binding"/>
    <property type="evidence" value="ECO:0007669"/>
    <property type="project" value="UniProtKB-ARBA"/>
</dbReference>
<dbReference type="FunFam" id="3.10.20.80:FF:000001">
    <property type="entry name" value="Translation initiation factor IF-3"/>
    <property type="match status" value="1"/>
</dbReference>
<comment type="subcellular location">
    <subcellularLocation>
        <location evidence="4">Cytoplasm</location>
    </subcellularLocation>
</comment>
<comment type="similarity">
    <text evidence="1 4">Belongs to the IF-3 family.</text>
</comment>
<comment type="function">
    <text evidence="4">IF-3 binds to the 30S ribosomal subunit and shifts the equilibrium between 70S ribosomes and their 50S and 30S subunits in favor of the free subunits, thus enhancing the availability of 30S subunits on which protein synthesis initiation begins.</text>
</comment>
<dbReference type="EMBL" id="VXRG01000044">
    <property type="protein sequence ID" value="MXY92832.1"/>
    <property type="molecule type" value="Genomic_DNA"/>
</dbReference>
<feature type="domain" description="Translation initiation factor 3 C-terminal" evidence="6">
    <location>
        <begin position="84"/>
        <end position="168"/>
    </location>
</feature>
<keyword evidence="2 4" id="KW-0396">Initiation factor</keyword>
<dbReference type="PANTHER" id="PTHR10938">
    <property type="entry name" value="TRANSLATION INITIATION FACTOR IF-3"/>
    <property type="match status" value="1"/>
</dbReference>
<dbReference type="Pfam" id="PF00707">
    <property type="entry name" value="IF3_C"/>
    <property type="match status" value="1"/>
</dbReference>
<organism evidence="8">
    <name type="scientific">Caldilineaceae bacterium SB0664_bin_27</name>
    <dbReference type="NCBI Taxonomy" id="2605260"/>
    <lineage>
        <taxon>Bacteria</taxon>
        <taxon>Bacillati</taxon>
        <taxon>Chloroflexota</taxon>
        <taxon>Caldilineae</taxon>
        <taxon>Caldilineales</taxon>
        <taxon>Caldilineaceae</taxon>
    </lineage>
</organism>
<keyword evidence="3 4" id="KW-0648">Protein biosynthesis</keyword>
<dbReference type="InterPro" id="IPR036788">
    <property type="entry name" value="T_IF-3_C_sf"/>
</dbReference>
<evidence type="ECO:0000313" key="8">
    <source>
        <dbReference type="EMBL" id="MXY92832.1"/>
    </source>
</evidence>
<sequence length="170" mass="19688">MSRNTTRINHRIRTPQVRVIDEVGTQLGIMEVQAALQAAEEKDLDLVEVAPNANPPVCRFMDYGKYLYERQKRERESRKAQKQIEIKEVRLRPKTGEHDIQVVLNKTRKFLKDGAKVRVRIRFRGREIVHRDIALDLMKRVTEELAEEAVVESRPGFEGRSMVMLLAPAA</sequence>
<dbReference type="Gene3D" id="3.10.20.80">
    <property type="entry name" value="Translation initiation factor 3 (IF-3), N-terminal domain"/>
    <property type="match status" value="1"/>
</dbReference>
<proteinExistence type="inferred from homology"/>
<evidence type="ECO:0000259" key="7">
    <source>
        <dbReference type="Pfam" id="PF05198"/>
    </source>
</evidence>
<name>A0A6B0YSW0_9CHLR</name>
<dbReference type="Gene3D" id="3.30.110.10">
    <property type="entry name" value="Translation initiation factor 3 (IF-3), C-terminal domain"/>
    <property type="match status" value="1"/>
</dbReference>
<accession>A0A6B0YSW0</accession>
<dbReference type="AlphaFoldDB" id="A0A6B0YSW0"/>
<evidence type="ECO:0000256" key="5">
    <source>
        <dbReference type="NCBIfam" id="TIGR00168"/>
    </source>
</evidence>
<dbReference type="GO" id="GO:0032790">
    <property type="term" value="P:ribosome disassembly"/>
    <property type="evidence" value="ECO:0007669"/>
    <property type="project" value="TreeGrafter"/>
</dbReference>
<reference evidence="8" key="1">
    <citation type="submission" date="2019-09" db="EMBL/GenBank/DDBJ databases">
        <title>Characterisation of the sponge microbiome using genome-centric metagenomics.</title>
        <authorList>
            <person name="Engelberts J.P."/>
            <person name="Robbins S.J."/>
            <person name="De Goeij J.M."/>
            <person name="Aranda M."/>
            <person name="Bell S.C."/>
            <person name="Webster N.S."/>
        </authorList>
    </citation>
    <scope>NUCLEOTIDE SEQUENCE</scope>
    <source>
        <strain evidence="8">SB0664_bin_27</strain>
    </source>
</reference>
<gene>
    <name evidence="4 8" type="primary">infC</name>
    <name evidence="8" type="ORF">F4Y42_05210</name>
</gene>
<dbReference type="Pfam" id="PF05198">
    <property type="entry name" value="IF3_N"/>
    <property type="match status" value="1"/>
</dbReference>
<dbReference type="InterPro" id="IPR019814">
    <property type="entry name" value="Translation_initiation_fac_3_N"/>
</dbReference>
<dbReference type="PANTHER" id="PTHR10938:SF0">
    <property type="entry name" value="TRANSLATION INITIATION FACTOR IF-3, MITOCHONDRIAL"/>
    <property type="match status" value="1"/>
</dbReference>
<dbReference type="SUPFAM" id="SSF55200">
    <property type="entry name" value="Translation initiation factor IF3, C-terminal domain"/>
    <property type="match status" value="1"/>
</dbReference>
<dbReference type="GO" id="GO:0016020">
    <property type="term" value="C:membrane"/>
    <property type="evidence" value="ECO:0007669"/>
    <property type="project" value="TreeGrafter"/>
</dbReference>
<dbReference type="FunFam" id="3.30.110.10:FF:000001">
    <property type="entry name" value="Translation initiation factor IF-3"/>
    <property type="match status" value="1"/>
</dbReference>
<dbReference type="HAMAP" id="MF_00080">
    <property type="entry name" value="IF_3"/>
    <property type="match status" value="1"/>
</dbReference>
<dbReference type="InterPro" id="IPR001288">
    <property type="entry name" value="Translation_initiation_fac_3"/>
</dbReference>